<dbReference type="EMBL" id="JARACI010000128">
    <property type="protein sequence ID" value="MDD9204955.1"/>
    <property type="molecule type" value="Genomic_DNA"/>
</dbReference>
<protein>
    <submittedName>
        <fullName evidence="2">Transporter substrate-binding domain-containing protein</fullName>
    </submittedName>
</protein>
<feature type="domain" description="Solute-binding protein family 3/N-terminal" evidence="1">
    <location>
        <begin position="33"/>
        <end position="68"/>
    </location>
</feature>
<reference evidence="2" key="1">
    <citation type="submission" date="2023-02" db="EMBL/GenBank/DDBJ databases">
        <title>Georgenia sp.10Sc9-8, isolated from a soil sample collected from the Taklamakan desert.</title>
        <authorList>
            <person name="Liu S."/>
        </authorList>
    </citation>
    <scope>NUCLEOTIDE SEQUENCE</scope>
    <source>
        <strain evidence="2">10Sc9-8</strain>
    </source>
</reference>
<proteinExistence type="predicted"/>
<name>A0ABT5TUY5_9MICO</name>
<comment type="caution">
    <text evidence="2">The sequence shown here is derived from an EMBL/GenBank/DDBJ whole genome shotgun (WGS) entry which is preliminary data.</text>
</comment>
<dbReference type="SUPFAM" id="SSF53850">
    <property type="entry name" value="Periplasmic binding protein-like II"/>
    <property type="match status" value="1"/>
</dbReference>
<gene>
    <name evidence="2" type="ORF">PU560_00580</name>
</gene>
<feature type="non-terminal residue" evidence="2">
    <location>
        <position position="1"/>
    </location>
</feature>
<dbReference type="Proteomes" id="UP001165561">
    <property type="component" value="Unassembled WGS sequence"/>
</dbReference>
<organism evidence="2 3">
    <name type="scientific">Georgenia halotolerans</name>
    <dbReference type="NCBI Taxonomy" id="3028317"/>
    <lineage>
        <taxon>Bacteria</taxon>
        <taxon>Bacillati</taxon>
        <taxon>Actinomycetota</taxon>
        <taxon>Actinomycetes</taxon>
        <taxon>Micrococcales</taxon>
        <taxon>Bogoriellaceae</taxon>
        <taxon>Georgenia</taxon>
    </lineage>
</organism>
<dbReference type="Gene3D" id="3.40.190.10">
    <property type="entry name" value="Periplasmic binding protein-like II"/>
    <property type="match status" value="2"/>
</dbReference>
<keyword evidence="3" id="KW-1185">Reference proteome</keyword>
<evidence type="ECO:0000313" key="3">
    <source>
        <dbReference type="Proteomes" id="UP001165561"/>
    </source>
</evidence>
<accession>A0ABT5TUY5</accession>
<evidence type="ECO:0000313" key="2">
    <source>
        <dbReference type="EMBL" id="MDD9204955.1"/>
    </source>
</evidence>
<evidence type="ECO:0000259" key="1">
    <source>
        <dbReference type="Pfam" id="PF00497"/>
    </source>
</evidence>
<dbReference type="InterPro" id="IPR001638">
    <property type="entry name" value="Solute-binding_3/MltF_N"/>
</dbReference>
<sequence length="70" mass="8027">LQDLPVNVEHANADEAYVIVEEYETDEQYGFAFPEGEKTELREALNSELAALREDGTYDEIYNSYFGTDE</sequence>
<dbReference type="Pfam" id="PF00497">
    <property type="entry name" value="SBP_bac_3"/>
    <property type="match status" value="1"/>
</dbReference>